<dbReference type="PANTHER" id="PTHR33989:SF4">
    <property type="entry name" value="PTS SYSTEM N,N'-DIACETYLCHITOBIOSE-SPECIFIC EIIC COMPONENT"/>
    <property type="match status" value="1"/>
</dbReference>
<keyword evidence="1" id="KW-1133">Transmembrane helix</keyword>
<sequence>MNPYLAVPFILSPLTAAIVPYVLMAFDIFPKLNSIGLPLGTPVVFNAFLQGGIMLIILQVIIFIVTTFIYYPFFKMIDKKALKEEQQSES</sequence>
<organism evidence="2 3">
    <name type="scientific">Salibacterium lacus</name>
    <dbReference type="NCBI Taxonomy" id="1898109"/>
    <lineage>
        <taxon>Bacteria</taxon>
        <taxon>Bacillati</taxon>
        <taxon>Bacillota</taxon>
        <taxon>Bacilli</taxon>
        <taxon>Bacillales</taxon>
        <taxon>Bacillaceae</taxon>
    </lineage>
</organism>
<dbReference type="Proteomes" id="UP001597520">
    <property type="component" value="Unassembled WGS sequence"/>
</dbReference>
<evidence type="ECO:0008006" key="4">
    <source>
        <dbReference type="Google" id="ProtNLM"/>
    </source>
</evidence>
<evidence type="ECO:0000313" key="3">
    <source>
        <dbReference type="Proteomes" id="UP001597520"/>
    </source>
</evidence>
<comment type="caution">
    <text evidence="2">The sequence shown here is derived from an EMBL/GenBank/DDBJ whole genome shotgun (WGS) entry which is preliminary data.</text>
</comment>
<keyword evidence="3" id="KW-1185">Reference proteome</keyword>
<protein>
    <recommendedName>
        <fullName evidence="4">PTS sugar transporter subunit IIC</fullName>
    </recommendedName>
</protein>
<dbReference type="RefSeq" id="WP_380714299.1">
    <property type="nucleotide sequence ID" value="NZ_JBHUML010000006.1"/>
</dbReference>
<evidence type="ECO:0000256" key="1">
    <source>
        <dbReference type="SAM" id="Phobius"/>
    </source>
</evidence>
<dbReference type="EMBL" id="JBHUML010000006">
    <property type="protein sequence ID" value="MFD2706976.1"/>
    <property type="molecule type" value="Genomic_DNA"/>
</dbReference>
<keyword evidence="1" id="KW-0812">Transmembrane</keyword>
<reference evidence="3" key="1">
    <citation type="journal article" date="2019" name="Int. J. Syst. Evol. Microbiol.">
        <title>The Global Catalogue of Microorganisms (GCM) 10K type strain sequencing project: providing services to taxonomists for standard genome sequencing and annotation.</title>
        <authorList>
            <consortium name="The Broad Institute Genomics Platform"/>
            <consortium name="The Broad Institute Genome Sequencing Center for Infectious Disease"/>
            <person name="Wu L."/>
            <person name="Ma J."/>
        </authorList>
    </citation>
    <scope>NUCLEOTIDE SEQUENCE [LARGE SCALE GENOMIC DNA]</scope>
    <source>
        <strain evidence="3">KCTC 33792</strain>
    </source>
</reference>
<name>A0ABW5T4M2_9BACI</name>
<keyword evidence="1" id="KW-0472">Membrane</keyword>
<gene>
    <name evidence="2" type="ORF">ACFSUB_16075</name>
</gene>
<evidence type="ECO:0000313" key="2">
    <source>
        <dbReference type="EMBL" id="MFD2706976.1"/>
    </source>
</evidence>
<proteinExistence type="predicted"/>
<feature type="transmembrane region" description="Helical" evidence="1">
    <location>
        <begin position="49"/>
        <end position="73"/>
    </location>
</feature>
<accession>A0ABW5T4M2</accession>
<dbReference type="PANTHER" id="PTHR33989">
    <property type="match status" value="1"/>
</dbReference>
<dbReference type="InterPro" id="IPR051088">
    <property type="entry name" value="PTS_Sugar-EIIC/EIIB"/>
</dbReference>